<comment type="caution">
    <text evidence="2">The sequence shown here is derived from an EMBL/GenBank/DDBJ whole genome shotgun (WGS) entry which is preliminary data.</text>
</comment>
<keyword evidence="3" id="KW-1185">Reference proteome</keyword>
<evidence type="ECO:0000256" key="1">
    <source>
        <dbReference type="SAM" id="MobiDB-lite"/>
    </source>
</evidence>
<dbReference type="Proteomes" id="UP001515480">
    <property type="component" value="Unassembled WGS sequence"/>
</dbReference>
<gene>
    <name evidence="2" type="ORF">AB1Y20_006119</name>
</gene>
<proteinExistence type="predicted"/>
<name>A0AB34J1R9_PRYPA</name>
<sequence>MTGAVLQQSTDPPPPLTPSFLRCEYRRIGIARRQHTVPQVVRYERGRKIGGLPPTPTGMSFLRGSSSMPQLQPARSGVAPLPHAPSVHTMLSRPPPRAMVSNGCVQYSRPPARPTAGWVELVSPRHTRHTASAEGLSRLLRPKSAGEAQWGGGGEEAGGQKPRMMAASHFAVGPSACWVGQLRSAPTCARRGHSAGRAERAGRAMKEESFTGEKVRKEERGKRGKAESFRGKAKEPRGEKARKDELSEREERASEEGGLTHLAARSLDFDCDAPDAPADDSPPRSPRSRLRTVLRMQALVKLDAAREEKGKKFTLLVRSGLIARPTLQSKAQPWWTPPDEVVTAAKRWDERHRERAERAEATFKGLSARVTDKGQQVAFSNALHDVRLNRYFVHEKAFIQSAEGRVPKPRVVVARAWSLYDSIWKPRASYADSKDLHDTVVHLESCMASDFALALVDHDTRGYIQKHDPRPTAVQDVETALRESVDLVYSTFDYFACVGSGLPVGVNLNSYRLFVEQAGMIDKTSKWCSSAAFDQLFIAVNVGSADRHTMDRQRWVQLLIRLAYMRYLTKSAFTGNYGDALRHVLEQIEAKVDGRALHEPRAFRERHCYCEGVSEVLRDHLPFLRALFKVYALGQGAVGDRMRDTALMDFEEWRNLCRDFRFLDSDFTMRELQLTFLWSRMRVKDMRQKARLTQLHFEDFLEALVRVATTKTIPTDHHLQSAGFVDGGEFFLTMSSDPKLADDLESYVVNFAHRWDGELPQPAERAVYHLLKWLLRMVDAAVGHGGLGPTSEMTITEEKILKFRKHNGLGS</sequence>
<protein>
    <submittedName>
        <fullName evidence="2">Uncharacterized protein</fullName>
    </submittedName>
</protein>
<dbReference type="EMBL" id="JBGBPQ010000014">
    <property type="protein sequence ID" value="KAL1511314.1"/>
    <property type="molecule type" value="Genomic_DNA"/>
</dbReference>
<feature type="compositionally biased region" description="Basic and acidic residues" evidence="1">
    <location>
        <begin position="196"/>
        <end position="255"/>
    </location>
</feature>
<dbReference type="Gene3D" id="1.10.238.10">
    <property type="entry name" value="EF-hand"/>
    <property type="match status" value="1"/>
</dbReference>
<evidence type="ECO:0000313" key="3">
    <source>
        <dbReference type="Proteomes" id="UP001515480"/>
    </source>
</evidence>
<organism evidence="2 3">
    <name type="scientific">Prymnesium parvum</name>
    <name type="common">Toxic golden alga</name>
    <dbReference type="NCBI Taxonomy" id="97485"/>
    <lineage>
        <taxon>Eukaryota</taxon>
        <taxon>Haptista</taxon>
        <taxon>Haptophyta</taxon>
        <taxon>Prymnesiophyceae</taxon>
        <taxon>Prymnesiales</taxon>
        <taxon>Prymnesiaceae</taxon>
        <taxon>Prymnesium</taxon>
    </lineage>
</organism>
<reference evidence="2 3" key="1">
    <citation type="journal article" date="2024" name="Science">
        <title>Giant polyketide synthase enzymes in the biosynthesis of giant marine polyether toxins.</title>
        <authorList>
            <person name="Fallon T.R."/>
            <person name="Shende V.V."/>
            <person name="Wierzbicki I.H."/>
            <person name="Pendleton A.L."/>
            <person name="Watervoot N.F."/>
            <person name="Auber R.P."/>
            <person name="Gonzalez D.J."/>
            <person name="Wisecaver J.H."/>
            <person name="Moore B.S."/>
        </authorList>
    </citation>
    <scope>NUCLEOTIDE SEQUENCE [LARGE SCALE GENOMIC DNA]</scope>
    <source>
        <strain evidence="2 3">12B1</strain>
    </source>
</reference>
<evidence type="ECO:0000313" key="2">
    <source>
        <dbReference type="EMBL" id="KAL1511314.1"/>
    </source>
</evidence>
<accession>A0AB34J1R9</accession>
<dbReference type="AlphaFoldDB" id="A0AB34J1R9"/>
<feature type="region of interest" description="Disordered" evidence="1">
    <location>
        <begin position="186"/>
        <end position="261"/>
    </location>
</feature>